<organism evidence="2 3">
    <name type="scientific">Necator americanus</name>
    <name type="common">Human hookworm</name>
    <dbReference type="NCBI Taxonomy" id="51031"/>
    <lineage>
        <taxon>Eukaryota</taxon>
        <taxon>Metazoa</taxon>
        <taxon>Ecdysozoa</taxon>
        <taxon>Nematoda</taxon>
        <taxon>Chromadorea</taxon>
        <taxon>Rhabditida</taxon>
        <taxon>Rhabditina</taxon>
        <taxon>Rhabditomorpha</taxon>
        <taxon>Strongyloidea</taxon>
        <taxon>Ancylostomatidae</taxon>
        <taxon>Bunostominae</taxon>
        <taxon>Necator</taxon>
    </lineage>
</organism>
<reference evidence="2" key="1">
    <citation type="submission" date="2013-04" db="EMBL/GenBank/DDBJ databases">
        <title>Draft genome of the hookworm Necator americanus.</title>
        <authorList>
            <person name="Mitreva M."/>
        </authorList>
    </citation>
    <scope>NUCLEOTIDE SEQUENCE</scope>
</reference>
<evidence type="ECO:0000256" key="1">
    <source>
        <dbReference type="SAM" id="Phobius"/>
    </source>
</evidence>
<protein>
    <submittedName>
        <fullName evidence="2">Uncharacterized protein</fullName>
    </submittedName>
</protein>
<keyword evidence="1" id="KW-0812">Transmembrane</keyword>
<dbReference type="EMBL" id="KI659093">
    <property type="protein sequence ID" value="ETN80435.1"/>
    <property type="molecule type" value="Genomic_DNA"/>
</dbReference>
<feature type="transmembrane region" description="Helical" evidence="1">
    <location>
        <begin position="58"/>
        <end position="78"/>
    </location>
</feature>
<dbReference type="AlphaFoldDB" id="W2TEF6"/>
<dbReference type="KEGG" id="nai:NECAME_09165"/>
<sequence>MVDFECVLSGTAWTILIRLIAKNHHTAVLAMRIQTTLLLKCIKDKQSGHKSRNRRQTFIHFVWAGADFFVAVALTIGMENIPCAAFPKSVELIQRLKVQRIDDDHTQYFPQEKKKHQNKWREFKDL</sequence>
<evidence type="ECO:0000313" key="2">
    <source>
        <dbReference type="EMBL" id="ETN80435.1"/>
    </source>
</evidence>
<gene>
    <name evidence="2" type="ORF">NECAME_09165</name>
</gene>
<keyword evidence="1" id="KW-0472">Membrane</keyword>
<dbReference type="Proteomes" id="UP000053676">
    <property type="component" value="Unassembled WGS sequence"/>
</dbReference>
<keyword evidence="1" id="KW-1133">Transmembrane helix</keyword>
<keyword evidence="3" id="KW-1185">Reference proteome</keyword>
<evidence type="ECO:0000313" key="3">
    <source>
        <dbReference type="Proteomes" id="UP000053676"/>
    </source>
</evidence>
<accession>W2TEF6</accession>
<name>W2TEF6_NECAM</name>
<proteinExistence type="predicted"/>